<name>A0A0E9WC72_ANGAN</name>
<accession>A0A0E9WC72</accession>
<reference evidence="1" key="1">
    <citation type="submission" date="2014-11" db="EMBL/GenBank/DDBJ databases">
        <authorList>
            <person name="Amaro Gonzalez C."/>
        </authorList>
    </citation>
    <scope>NUCLEOTIDE SEQUENCE</scope>
</reference>
<organism evidence="1">
    <name type="scientific">Anguilla anguilla</name>
    <name type="common">European freshwater eel</name>
    <name type="synonym">Muraena anguilla</name>
    <dbReference type="NCBI Taxonomy" id="7936"/>
    <lineage>
        <taxon>Eukaryota</taxon>
        <taxon>Metazoa</taxon>
        <taxon>Chordata</taxon>
        <taxon>Craniata</taxon>
        <taxon>Vertebrata</taxon>
        <taxon>Euteleostomi</taxon>
        <taxon>Actinopterygii</taxon>
        <taxon>Neopterygii</taxon>
        <taxon>Teleostei</taxon>
        <taxon>Anguilliformes</taxon>
        <taxon>Anguillidae</taxon>
        <taxon>Anguilla</taxon>
    </lineage>
</organism>
<dbReference type="AlphaFoldDB" id="A0A0E9WC72"/>
<evidence type="ECO:0000313" key="1">
    <source>
        <dbReference type="EMBL" id="JAH87088.1"/>
    </source>
</evidence>
<dbReference type="EMBL" id="GBXM01021489">
    <property type="protein sequence ID" value="JAH87088.1"/>
    <property type="molecule type" value="Transcribed_RNA"/>
</dbReference>
<reference evidence="1" key="2">
    <citation type="journal article" date="2015" name="Fish Shellfish Immunol.">
        <title>Early steps in the European eel (Anguilla anguilla)-Vibrio vulnificus interaction in the gills: Role of the RtxA13 toxin.</title>
        <authorList>
            <person name="Callol A."/>
            <person name="Pajuelo D."/>
            <person name="Ebbesson L."/>
            <person name="Teles M."/>
            <person name="MacKenzie S."/>
            <person name="Amaro C."/>
        </authorList>
    </citation>
    <scope>NUCLEOTIDE SEQUENCE</scope>
</reference>
<protein>
    <submittedName>
        <fullName evidence="1">Uncharacterized protein</fullName>
    </submittedName>
</protein>
<sequence length="46" mass="5106">MLLYLTAFFQKCSCFTNVQSCFGLPPPPRTVLKMPCIFEVAIVGGH</sequence>
<proteinExistence type="predicted"/>